<keyword evidence="1" id="KW-0812">Transmembrane</keyword>
<proteinExistence type="predicted"/>
<feature type="transmembrane region" description="Helical" evidence="1">
    <location>
        <begin position="12"/>
        <end position="31"/>
    </location>
</feature>
<evidence type="ECO:0000313" key="2">
    <source>
        <dbReference type="EMBL" id="MBX42595.1"/>
    </source>
</evidence>
<keyword evidence="1" id="KW-1133">Transmembrane helix</keyword>
<keyword evidence="1" id="KW-0472">Membrane</keyword>
<dbReference type="EMBL" id="GGEC01062111">
    <property type="protein sequence ID" value="MBX42595.1"/>
    <property type="molecule type" value="Transcribed_RNA"/>
</dbReference>
<evidence type="ECO:0000256" key="1">
    <source>
        <dbReference type="SAM" id="Phobius"/>
    </source>
</evidence>
<accession>A0A2P2NJG4</accession>
<protein>
    <submittedName>
        <fullName evidence="2">Uncharacterized protein</fullName>
    </submittedName>
</protein>
<reference evidence="2" key="1">
    <citation type="submission" date="2018-02" db="EMBL/GenBank/DDBJ databases">
        <title>Rhizophora mucronata_Transcriptome.</title>
        <authorList>
            <person name="Meera S.P."/>
            <person name="Sreeshan A."/>
            <person name="Augustine A."/>
        </authorList>
    </citation>
    <scope>NUCLEOTIDE SEQUENCE</scope>
    <source>
        <tissue evidence="2">Leaf</tissue>
    </source>
</reference>
<name>A0A2P2NJG4_RHIMU</name>
<sequence length="41" mass="4981">MTVICQKLKTACFMYFSIQVIYLLFFQKTSYRKYALLYLIS</sequence>
<organism evidence="2">
    <name type="scientific">Rhizophora mucronata</name>
    <name type="common">Asiatic mangrove</name>
    <dbReference type="NCBI Taxonomy" id="61149"/>
    <lineage>
        <taxon>Eukaryota</taxon>
        <taxon>Viridiplantae</taxon>
        <taxon>Streptophyta</taxon>
        <taxon>Embryophyta</taxon>
        <taxon>Tracheophyta</taxon>
        <taxon>Spermatophyta</taxon>
        <taxon>Magnoliopsida</taxon>
        <taxon>eudicotyledons</taxon>
        <taxon>Gunneridae</taxon>
        <taxon>Pentapetalae</taxon>
        <taxon>rosids</taxon>
        <taxon>fabids</taxon>
        <taxon>Malpighiales</taxon>
        <taxon>Rhizophoraceae</taxon>
        <taxon>Rhizophora</taxon>
    </lineage>
</organism>
<dbReference type="AlphaFoldDB" id="A0A2P2NJG4"/>